<dbReference type="VEuPathDB" id="FungiDB:BO78DRAFT_119202"/>
<feature type="region of interest" description="Disordered" evidence="3">
    <location>
        <begin position="1433"/>
        <end position="1460"/>
    </location>
</feature>
<feature type="compositionally biased region" description="Low complexity" evidence="3">
    <location>
        <begin position="422"/>
        <end position="458"/>
    </location>
</feature>
<organism evidence="5 6">
    <name type="scientific">Aspergillus sclerotiicarbonarius (strain CBS 121057 / IBT 28362)</name>
    <dbReference type="NCBI Taxonomy" id="1448318"/>
    <lineage>
        <taxon>Eukaryota</taxon>
        <taxon>Fungi</taxon>
        <taxon>Dikarya</taxon>
        <taxon>Ascomycota</taxon>
        <taxon>Pezizomycotina</taxon>
        <taxon>Eurotiomycetes</taxon>
        <taxon>Eurotiomycetidae</taxon>
        <taxon>Eurotiales</taxon>
        <taxon>Aspergillaceae</taxon>
        <taxon>Aspergillus</taxon>
        <taxon>Aspergillus subgen. Circumdati</taxon>
    </lineage>
</organism>
<dbReference type="STRING" id="1448318.A0A319ERR9"/>
<feature type="compositionally biased region" description="Low complexity" evidence="3">
    <location>
        <begin position="827"/>
        <end position="852"/>
    </location>
</feature>
<feature type="compositionally biased region" description="Low complexity" evidence="3">
    <location>
        <begin position="1112"/>
        <end position="1140"/>
    </location>
</feature>
<evidence type="ECO:0000313" key="5">
    <source>
        <dbReference type="EMBL" id="PYI06384.1"/>
    </source>
</evidence>
<dbReference type="InterPro" id="IPR008626">
    <property type="entry name" value="Mediator_Med15_fun"/>
</dbReference>
<feature type="compositionally biased region" description="Polar residues" evidence="3">
    <location>
        <begin position="459"/>
        <end position="478"/>
    </location>
</feature>
<feature type="compositionally biased region" description="Polar residues" evidence="3">
    <location>
        <begin position="1341"/>
        <end position="1355"/>
    </location>
</feature>
<feature type="compositionally biased region" description="Low complexity" evidence="3">
    <location>
        <begin position="154"/>
        <end position="205"/>
    </location>
</feature>
<gene>
    <name evidence="5" type="ORF">BO78DRAFT_119202</name>
</gene>
<evidence type="ECO:0000313" key="6">
    <source>
        <dbReference type="Proteomes" id="UP000248423"/>
    </source>
</evidence>
<feature type="compositionally biased region" description="Polar residues" evidence="3">
    <location>
        <begin position="924"/>
        <end position="936"/>
    </location>
</feature>
<feature type="region of interest" description="Disordered" evidence="3">
    <location>
        <begin position="1100"/>
        <end position="1221"/>
    </location>
</feature>
<feature type="compositionally biased region" description="Polar residues" evidence="3">
    <location>
        <begin position="626"/>
        <end position="637"/>
    </location>
</feature>
<feature type="region of interest" description="Disordered" evidence="3">
    <location>
        <begin position="827"/>
        <end position="936"/>
    </location>
</feature>
<keyword evidence="2" id="KW-0539">Nucleus</keyword>
<dbReference type="GO" id="GO:0016592">
    <property type="term" value="C:mediator complex"/>
    <property type="evidence" value="ECO:0007669"/>
    <property type="project" value="InterPro"/>
</dbReference>
<dbReference type="EMBL" id="KZ826350">
    <property type="protein sequence ID" value="PYI06384.1"/>
    <property type="molecule type" value="Genomic_DNA"/>
</dbReference>
<evidence type="ECO:0000256" key="1">
    <source>
        <dbReference type="ARBA" id="ARBA00004123"/>
    </source>
</evidence>
<reference evidence="5 6" key="1">
    <citation type="submission" date="2018-02" db="EMBL/GenBank/DDBJ databases">
        <title>The genomes of Aspergillus section Nigri reveals drivers in fungal speciation.</title>
        <authorList>
            <consortium name="DOE Joint Genome Institute"/>
            <person name="Vesth T.C."/>
            <person name="Nybo J."/>
            <person name="Theobald S."/>
            <person name="Brandl J."/>
            <person name="Frisvad J.C."/>
            <person name="Nielsen K.F."/>
            <person name="Lyhne E.K."/>
            <person name="Kogle M.E."/>
            <person name="Kuo A."/>
            <person name="Riley R."/>
            <person name="Clum A."/>
            <person name="Nolan M."/>
            <person name="Lipzen A."/>
            <person name="Salamov A."/>
            <person name="Henrissat B."/>
            <person name="Wiebenga A."/>
            <person name="De vries R.P."/>
            <person name="Grigoriev I.V."/>
            <person name="Mortensen U.H."/>
            <person name="Andersen M.R."/>
            <person name="Baker S.E."/>
        </authorList>
    </citation>
    <scope>NUCLEOTIDE SEQUENCE [LARGE SCALE GENOMIC DNA]</scope>
    <source>
        <strain evidence="5 6">CBS 121057</strain>
    </source>
</reference>
<feature type="region of interest" description="Disordered" evidence="3">
    <location>
        <begin position="125"/>
        <end position="214"/>
    </location>
</feature>
<feature type="compositionally biased region" description="Basic and acidic residues" evidence="3">
    <location>
        <begin position="1367"/>
        <end position="1377"/>
    </location>
</feature>
<feature type="compositionally biased region" description="Polar residues" evidence="3">
    <location>
        <begin position="510"/>
        <end position="526"/>
    </location>
</feature>
<keyword evidence="6" id="KW-1185">Reference proteome</keyword>
<feature type="region of interest" description="Disordered" evidence="3">
    <location>
        <begin position="415"/>
        <end position="526"/>
    </location>
</feature>
<feature type="region of interest" description="Disordered" evidence="3">
    <location>
        <begin position="1282"/>
        <end position="1394"/>
    </location>
</feature>
<proteinExistence type="predicted"/>
<evidence type="ECO:0000256" key="2">
    <source>
        <dbReference type="ARBA" id="ARBA00023242"/>
    </source>
</evidence>
<feature type="domain" description="Mediator complex subunit 15 KIX" evidence="4">
    <location>
        <begin position="46"/>
        <end position="120"/>
    </location>
</feature>
<feature type="compositionally biased region" description="Low complexity" evidence="3">
    <location>
        <begin position="859"/>
        <end position="878"/>
    </location>
</feature>
<dbReference type="GO" id="GO:0003712">
    <property type="term" value="F:transcription coregulator activity"/>
    <property type="evidence" value="ECO:0007669"/>
    <property type="project" value="InterPro"/>
</dbReference>
<feature type="compositionally biased region" description="Low complexity" evidence="3">
    <location>
        <begin position="638"/>
        <end position="652"/>
    </location>
</feature>
<sequence>MNPANFTNVGGVKPHGQMQLPQKAENNQIILGQVAQALQAQGQYSGWRADVPVRERALKVYQMITSLRLIQPRIDMQNAAHAALTFEQKAFKDASQKADYERECNDKLLHIRDTRARQAAVMQGGMMPQGPAAGMPGVGQPPFPPQMNRPVQASPMPGQQQMSMGMGDLSQQAAMQQRPQPQQQQQQQQQHQNILQQQQQRPQQRPGGGAALSDDLNTLSAQEYDQVCRIASQIISKTSPEDLEKIKMNLQNMTPEQRGYLQRKNMDPITYFFRSQALTQLKRYKRTRNDLARPPGAGVDPNSAMLGDPMMNTQRQMFQNMINLQRNSFSMGTQQNLDPSSFIGNVENIQGQQADGLRSQEAGQLVVPASSSQMNQQPFTTPQNMFQVGQQLGQGAQANINGSGISPQFLAQQHVQNAQPMQQDRPQQASQFQAQPQAQSQSAQDQARVQAAAKVQFAMSHQNQPGARMQHQMSQQSPAMPMLNRPMAPGQMSPAQMATRPPSRPPGMGQQPTNVQSMNGQPSMQRPQIPANLPPAVQEQLNQMSNEQLTIFLMNHQRRALANNQSLARLNASQQSMPMQQNPSQSSQGQQMVNGQMMNSQMGNGQNLRASLNLQQQLANMGGAQPPNQMLSGQMSVQQRQQQQQQQQQRQQDLYKLQLLRQHSGGMEMSSEQVKEMDRLHFPPAILHNNPSISSAVPKHIKTWGQLKQLAATNPQLLGGVDISKLMALQKLHLAQILAQSKENVRNPEQAGQGPWMPMPFQGQPQPLMNPQLQAGQQQMPINMPVMRPITPQDIQLARQRLGTQVQSLSDDQLRELLHKNRQKQIQAAQNRAAQALAQQAQQTQSAPQTPVTVPPTMPQAKPESQPSQQTAQQPQHSLTAKTQAQPGKNAKGPVAKQALKRKAQHDESIEPQMTPAQKPVQPVPSQTGPTSTQARPNMHLTHEQLAAMTPQQRAQLEAHLRRQQLQSRGSISRASAEEAWNNLPEKFRQMYNEISRSLPPIEPVTITAEQKATMSQQLRDITDYLGRMDALVQFIAKIPGQDKNVRSLLGMRIHLMRQFKAGPVWALNDQITLTPDYLSGTTNYIKKLFHHMIARVNQQQNQVPGPRPNVSQGAPAQPSQPSMPALNASNLQQLQQQEEALQRARRNSSQTGSGASAIPQAPFGAPSPQGVPHAYGPGSIPPEQLKLPPPKKRKQSHAGATPAPSTPVPKAQTIKQVDSRSTGAALGGAFKCSFSECQNHYQGFATQNALEKHTEEAHKIEEPIENPLEFALESFRDSLVKEEDKSGLQGLKNTPQVAGKPGAISSPSKNEVKLEAVTPVPPSGTPMGRAPSQLGPKPSSPASNQQLTPRTSTAKAPISSPLKPTASKDGKKEPTKPAEQGPSVDATPQDPWASSTVSLDAIQDTFMEFADDGGLGFGAMDEFLNPEMFTNTQAKDTPDSVETSLVTQTPKDSELPKTEDLTGKKDLAEDSWLPADWISFPGRLEDGVLLNESWEDIDWDMIDRKDGAINVDDSGIAICAL</sequence>
<dbReference type="Pfam" id="PF16987">
    <property type="entry name" value="KIX_2"/>
    <property type="match status" value="1"/>
</dbReference>
<evidence type="ECO:0000256" key="3">
    <source>
        <dbReference type="SAM" id="MobiDB-lite"/>
    </source>
</evidence>
<dbReference type="InterPro" id="IPR036546">
    <property type="entry name" value="MED15_KIX"/>
</dbReference>
<protein>
    <recommendedName>
        <fullName evidence="4">Mediator complex subunit 15 KIX domain-containing protein</fullName>
    </recommendedName>
</protein>
<feature type="compositionally biased region" description="Low complexity" evidence="3">
    <location>
        <begin position="125"/>
        <end position="138"/>
    </location>
</feature>
<feature type="compositionally biased region" description="Polar residues" evidence="3">
    <location>
        <begin position="1433"/>
        <end position="1451"/>
    </location>
</feature>
<feature type="region of interest" description="Disordered" evidence="3">
    <location>
        <begin position="621"/>
        <end position="652"/>
    </location>
</feature>
<name>A0A319ERR9_ASPSB</name>
<evidence type="ECO:0000259" key="4">
    <source>
        <dbReference type="Pfam" id="PF16987"/>
    </source>
</evidence>
<dbReference type="Pfam" id="PF05397">
    <property type="entry name" value="Med15_fungi"/>
    <property type="match status" value="1"/>
</dbReference>
<dbReference type="OrthoDB" id="3918840at2759"/>
<dbReference type="Proteomes" id="UP000248423">
    <property type="component" value="Unassembled WGS sequence"/>
</dbReference>
<dbReference type="GO" id="GO:0006357">
    <property type="term" value="P:regulation of transcription by RNA polymerase II"/>
    <property type="evidence" value="ECO:0007669"/>
    <property type="project" value="InterPro"/>
</dbReference>
<comment type="subcellular location">
    <subcellularLocation>
        <location evidence="1">Nucleus</location>
    </subcellularLocation>
</comment>
<accession>A0A319ERR9</accession>